<dbReference type="InterPro" id="IPR050660">
    <property type="entry name" value="NEK_Ser/Thr_kinase"/>
</dbReference>
<evidence type="ECO:0000256" key="2">
    <source>
        <dbReference type="ARBA" id="ARBA00022527"/>
    </source>
</evidence>
<dbReference type="InterPro" id="IPR025904">
    <property type="entry name" value="Tubulin-like"/>
</dbReference>
<keyword evidence="2" id="KW-0723">Serine/threonine-protein kinase</keyword>
<feature type="compositionally biased region" description="Low complexity" evidence="9">
    <location>
        <begin position="309"/>
        <end position="322"/>
    </location>
</feature>
<dbReference type="EC" id="2.7.11.1" evidence="1"/>
<dbReference type="InterPro" id="IPR036525">
    <property type="entry name" value="Tubulin/FtsZ_GTPase_sf"/>
</dbReference>
<evidence type="ECO:0000256" key="9">
    <source>
        <dbReference type="SAM" id="MobiDB-lite"/>
    </source>
</evidence>
<accession>A0A5C5VDK8</accession>
<dbReference type="OrthoDB" id="278998at2"/>
<dbReference type="EMBL" id="SIHJ01000001">
    <property type="protein sequence ID" value="TWT35802.1"/>
    <property type="molecule type" value="Genomic_DNA"/>
</dbReference>
<dbReference type="GO" id="GO:0005524">
    <property type="term" value="F:ATP binding"/>
    <property type="evidence" value="ECO:0007669"/>
    <property type="project" value="UniProtKB-KW"/>
</dbReference>
<evidence type="ECO:0000259" key="10">
    <source>
        <dbReference type="PROSITE" id="PS50011"/>
    </source>
</evidence>
<protein>
    <recommendedName>
        <fullName evidence="1">non-specific serine/threonine protein kinase</fullName>
        <ecNumber evidence="1">2.7.11.1</ecNumber>
    </recommendedName>
</protein>
<keyword evidence="3 11" id="KW-0808">Transferase</keyword>
<dbReference type="Gene3D" id="1.10.510.10">
    <property type="entry name" value="Transferase(Phosphotransferase) domain 1"/>
    <property type="match status" value="1"/>
</dbReference>
<dbReference type="AlphaFoldDB" id="A0A5C5VDK8"/>
<comment type="caution">
    <text evidence="11">The sequence shown here is derived from an EMBL/GenBank/DDBJ whole genome shotgun (WGS) entry which is preliminary data.</text>
</comment>
<dbReference type="PANTHER" id="PTHR43671">
    <property type="entry name" value="SERINE/THREONINE-PROTEIN KINASE NEK"/>
    <property type="match status" value="1"/>
</dbReference>
<dbReference type="PANTHER" id="PTHR43671:SF98">
    <property type="entry name" value="SERINE_THREONINE-PROTEIN KINASE NEK11"/>
    <property type="match status" value="1"/>
</dbReference>
<dbReference type="SMART" id="SM00220">
    <property type="entry name" value="S_TKc"/>
    <property type="match status" value="1"/>
</dbReference>
<gene>
    <name evidence="11" type="ORF">KOR34_06960</name>
</gene>
<evidence type="ECO:0000313" key="12">
    <source>
        <dbReference type="Proteomes" id="UP000316714"/>
    </source>
</evidence>
<dbReference type="InterPro" id="IPR000719">
    <property type="entry name" value="Prot_kinase_dom"/>
</dbReference>
<evidence type="ECO:0000256" key="3">
    <source>
        <dbReference type="ARBA" id="ARBA00022679"/>
    </source>
</evidence>
<dbReference type="PROSITE" id="PS50011">
    <property type="entry name" value="PROTEIN_KINASE_DOM"/>
    <property type="match status" value="1"/>
</dbReference>
<dbReference type="SUPFAM" id="SSF56112">
    <property type="entry name" value="Protein kinase-like (PK-like)"/>
    <property type="match status" value="1"/>
</dbReference>
<dbReference type="GO" id="GO:0106310">
    <property type="term" value="F:protein serine kinase activity"/>
    <property type="evidence" value="ECO:0007669"/>
    <property type="project" value="RHEA"/>
</dbReference>
<evidence type="ECO:0000256" key="1">
    <source>
        <dbReference type="ARBA" id="ARBA00012513"/>
    </source>
</evidence>
<dbReference type="PROSITE" id="PS00108">
    <property type="entry name" value="PROTEIN_KINASE_ST"/>
    <property type="match status" value="1"/>
</dbReference>
<dbReference type="Pfam" id="PF00069">
    <property type="entry name" value="Pkinase"/>
    <property type="match status" value="1"/>
</dbReference>
<reference evidence="11 12" key="1">
    <citation type="submission" date="2019-02" db="EMBL/GenBank/DDBJ databases">
        <title>Deep-cultivation of Planctomycetes and their phenomic and genomic characterization uncovers novel biology.</title>
        <authorList>
            <person name="Wiegand S."/>
            <person name="Jogler M."/>
            <person name="Boedeker C."/>
            <person name="Pinto D."/>
            <person name="Vollmers J."/>
            <person name="Rivas-Marin E."/>
            <person name="Kohn T."/>
            <person name="Peeters S.H."/>
            <person name="Heuer A."/>
            <person name="Rast P."/>
            <person name="Oberbeckmann S."/>
            <person name="Bunk B."/>
            <person name="Jeske O."/>
            <person name="Meyerdierks A."/>
            <person name="Storesund J.E."/>
            <person name="Kallscheuer N."/>
            <person name="Luecker S."/>
            <person name="Lage O.M."/>
            <person name="Pohl T."/>
            <person name="Merkel B.J."/>
            <person name="Hornburger P."/>
            <person name="Mueller R.-W."/>
            <person name="Bruemmer F."/>
            <person name="Labrenz M."/>
            <person name="Spormann A.M."/>
            <person name="Op Den Camp H."/>
            <person name="Overmann J."/>
            <person name="Amann R."/>
            <person name="Jetten M.S.M."/>
            <person name="Mascher T."/>
            <person name="Medema M.H."/>
            <person name="Devos D.P."/>
            <person name="Kaster A.-K."/>
            <person name="Ovreas L."/>
            <person name="Rohde M."/>
            <person name="Galperin M.Y."/>
            <person name="Jogler C."/>
        </authorList>
    </citation>
    <scope>NUCLEOTIDE SEQUENCE [LARGE SCALE GENOMIC DNA]</scope>
    <source>
        <strain evidence="11 12">KOR34</strain>
    </source>
</reference>
<dbReference type="GO" id="GO:0004674">
    <property type="term" value="F:protein serine/threonine kinase activity"/>
    <property type="evidence" value="ECO:0007669"/>
    <property type="project" value="UniProtKB-KW"/>
</dbReference>
<evidence type="ECO:0000256" key="6">
    <source>
        <dbReference type="ARBA" id="ARBA00022840"/>
    </source>
</evidence>
<keyword evidence="4" id="KW-0547">Nucleotide-binding</keyword>
<dbReference type="InterPro" id="IPR011009">
    <property type="entry name" value="Kinase-like_dom_sf"/>
</dbReference>
<sequence>MSTDAHPDAPRLPGYELLEHLGSGGYGQVWSARAPGGLTKAVKLIHGRHDESRAAHELKALERTREVRHPFVLSLERVEFIDNRLVVISELAEGSLRDRFRECVQQGLPGIPRDELLGYLRDAADALDYLTIKHGLQHLDVKPENLLLLAGHAKVADFGLVKSINDQTQSVVGGMTPAYAPPEVFKGAPCRSSDQYSLAVVYQQMLTGVAPFDGVNAAELTLQHLHDEPNLASLPADDRFAVSRALAKTPDHRFESCVEFVQALAGAGSFGTTSVEPRRAPGAVEPTAAAPSHATEVCGQEDPVRHSSDLSLSLPSLSGDGPHPIPAPEFERSGFAATPTLFLGIGGTAAGVLRELRQQHSEQHELTGPIPAMPMLLLDTDPRTLSSAARNADGGAGLQRDETLCLSLRRPQEYREKSDKILGWLGRRWLYNIPKSLQTEGIRPLGRLALVDNARRTLQRIRGALSDCLSAESIDSSEQATGTPFRRDAVRVYVVASACGGSGGGMAIDVAYAVRALLDRMELADAQVIGVTTFSTGRDGERAGLARVNAFSWLTEHEHFSSGAHAYPGDDGAGLPAHNVGVAPFDHSYLVHLGDRLDESGFAAGCKRVADYLAVDSGSAAQHCLDAVRGDGGQDSRRRQLRTFSAQRHEASPADTRRDAEQLLTSLLFSNWIGESRPAESDQDATSTNRVVMGAGELVGRLKLDAAQLATSCRALVEQHVSSAALPAPTETDLLARLEQINDHFAPSPDLNRPLLGPTAPNRIGDTPVVDLVRELSSGLQSEISSWVYERLETPGDRLSGARQAADWLHSHCESLTGSFERFAAATQQKIVSVAQQAASKDADGPAIETRFAHLKADLAALEAAALVSAGLKTELREVLERLNEVRAATGSIAKSMADNASSDTPAAYAALDAAGVSPVRLTTALDGRLQEEWSAADQRFGQLSLTEDGRREIASAIRRLAHQCVREALLTRSSGGPVDVNATAETPLLAEFASGRLQLLLAPQGAEAAHDEASEVVRIDSPGADAYTVCECVGLSAAHTAVSLVAGRRDYAEYAARVNTRRDIAWADLLAPPGPPEPAPEFPTTAAEHDMHTVPVEVACDTATEVSASNPFVPAATP</sequence>
<feature type="region of interest" description="Disordered" evidence="9">
    <location>
        <begin position="270"/>
        <end position="326"/>
    </location>
</feature>
<organism evidence="11 12">
    <name type="scientific">Posidoniimonas corsicana</name>
    <dbReference type="NCBI Taxonomy" id="1938618"/>
    <lineage>
        <taxon>Bacteria</taxon>
        <taxon>Pseudomonadati</taxon>
        <taxon>Planctomycetota</taxon>
        <taxon>Planctomycetia</taxon>
        <taxon>Pirellulales</taxon>
        <taxon>Lacipirellulaceae</taxon>
        <taxon>Posidoniimonas</taxon>
    </lineage>
</organism>
<name>A0A5C5VDK8_9BACT</name>
<evidence type="ECO:0000313" key="11">
    <source>
        <dbReference type="EMBL" id="TWT35802.1"/>
    </source>
</evidence>
<keyword evidence="12" id="KW-1185">Reference proteome</keyword>
<keyword evidence="5" id="KW-0418">Kinase</keyword>
<dbReference type="Proteomes" id="UP000316714">
    <property type="component" value="Unassembled WGS sequence"/>
</dbReference>
<dbReference type="CDD" id="cd14014">
    <property type="entry name" value="STKc_PknB_like"/>
    <property type="match status" value="1"/>
</dbReference>
<dbReference type="Gene3D" id="3.40.50.1440">
    <property type="entry name" value="Tubulin/FtsZ, GTPase domain"/>
    <property type="match status" value="1"/>
</dbReference>
<comment type="catalytic activity">
    <reaction evidence="7">
        <text>L-threonyl-[protein] + ATP = O-phospho-L-threonyl-[protein] + ADP + H(+)</text>
        <dbReference type="Rhea" id="RHEA:46608"/>
        <dbReference type="Rhea" id="RHEA-COMP:11060"/>
        <dbReference type="Rhea" id="RHEA-COMP:11605"/>
        <dbReference type="ChEBI" id="CHEBI:15378"/>
        <dbReference type="ChEBI" id="CHEBI:30013"/>
        <dbReference type="ChEBI" id="CHEBI:30616"/>
        <dbReference type="ChEBI" id="CHEBI:61977"/>
        <dbReference type="ChEBI" id="CHEBI:456216"/>
        <dbReference type="EC" id="2.7.11.1"/>
    </reaction>
</comment>
<comment type="catalytic activity">
    <reaction evidence="8">
        <text>L-seryl-[protein] + ATP = O-phospho-L-seryl-[protein] + ADP + H(+)</text>
        <dbReference type="Rhea" id="RHEA:17989"/>
        <dbReference type="Rhea" id="RHEA-COMP:9863"/>
        <dbReference type="Rhea" id="RHEA-COMP:11604"/>
        <dbReference type="ChEBI" id="CHEBI:15378"/>
        <dbReference type="ChEBI" id="CHEBI:29999"/>
        <dbReference type="ChEBI" id="CHEBI:30616"/>
        <dbReference type="ChEBI" id="CHEBI:83421"/>
        <dbReference type="ChEBI" id="CHEBI:456216"/>
        <dbReference type="EC" id="2.7.11.1"/>
    </reaction>
</comment>
<dbReference type="InterPro" id="IPR008271">
    <property type="entry name" value="Ser/Thr_kinase_AS"/>
</dbReference>
<evidence type="ECO:0000256" key="7">
    <source>
        <dbReference type="ARBA" id="ARBA00047899"/>
    </source>
</evidence>
<evidence type="ECO:0000256" key="8">
    <source>
        <dbReference type="ARBA" id="ARBA00048679"/>
    </source>
</evidence>
<dbReference type="Pfam" id="PF13809">
    <property type="entry name" value="Tubulin_2"/>
    <property type="match status" value="1"/>
</dbReference>
<evidence type="ECO:0000256" key="4">
    <source>
        <dbReference type="ARBA" id="ARBA00022741"/>
    </source>
</evidence>
<dbReference type="RefSeq" id="WP_146562210.1">
    <property type="nucleotide sequence ID" value="NZ_SIHJ01000001.1"/>
</dbReference>
<proteinExistence type="predicted"/>
<keyword evidence="6" id="KW-0067">ATP-binding</keyword>
<feature type="domain" description="Protein kinase" evidence="10">
    <location>
        <begin position="15"/>
        <end position="265"/>
    </location>
</feature>
<evidence type="ECO:0000256" key="5">
    <source>
        <dbReference type="ARBA" id="ARBA00022777"/>
    </source>
</evidence>